<evidence type="ECO:0000313" key="1">
    <source>
        <dbReference type="EMBL" id="CAB3771607.1"/>
    </source>
</evidence>
<dbReference type="EMBL" id="CADIKF010000082">
    <property type="protein sequence ID" value="CAB3771607.1"/>
    <property type="molecule type" value="Genomic_DNA"/>
</dbReference>
<evidence type="ECO:0000313" key="2">
    <source>
        <dbReference type="Proteomes" id="UP000494329"/>
    </source>
</evidence>
<protein>
    <submittedName>
        <fullName evidence="1">Uncharacterized protein</fullName>
    </submittedName>
</protein>
<dbReference type="Proteomes" id="UP000494329">
    <property type="component" value="Unassembled WGS sequence"/>
</dbReference>
<dbReference type="AlphaFoldDB" id="A0A6J5F1K7"/>
<organism evidence="1 2">
    <name type="scientific">Paraburkholderia solisilvae</name>
    <dbReference type="NCBI Taxonomy" id="624376"/>
    <lineage>
        <taxon>Bacteria</taxon>
        <taxon>Pseudomonadati</taxon>
        <taxon>Pseudomonadota</taxon>
        <taxon>Betaproteobacteria</taxon>
        <taxon>Burkholderiales</taxon>
        <taxon>Burkholderiaceae</taxon>
        <taxon>Paraburkholderia</taxon>
    </lineage>
</organism>
<proteinExistence type="predicted"/>
<accession>A0A6J5F1K7</accession>
<sequence>MHAALPMSIARVEAVQVAAGRNRDTAMTHRDESIGTVARRPDKNAPLRARGIDFAFFHHTHTENF</sequence>
<gene>
    <name evidence="1" type="ORF">LMG29739_06068</name>
</gene>
<name>A0A6J5F1K7_9BURK</name>
<keyword evidence="2" id="KW-1185">Reference proteome</keyword>
<reference evidence="1 2" key="1">
    <citation type="submission" date="2020-04" db="EMBL/GenBank/DDBJ databases">
        <authorList>
            <person name="De Canck E."/>
        </authorList>
    </citation>
    <scope>NUCLEOTIDE SEQUENCE [LARGE SCALE GENOMIC DNA]</scope>
    <source>
        <strain evidence="1 2">LMG 29739</strain>
    </source>
</reference>